<dbReference type="InterPro" id="IPR051829">
    <property type="entry name" value="Multiheme_Cytochr_ET"/>
</dbReference>
<evidence type="ECO:0000259" key="4">
    <source>
        <dbReference type="Pfam" id="PF22678"/>
    </source>
</evidence>
<organism evidence="5 6">
    <name type="scientific">Edwardsiella anguillarum ET080813</name>
    <dbReference type="NCBI Taxonomy" id="667120"/>
    <lineage>
        <taxon>Bacteria</taxon>
        <taxon>Pseudomonadati</taxon>
        <taxon>Pseudomonadota</taxon>
        <taxon>Gammaproteobacteria</taxon>
        <taxon>Enterobacterales</taxon>
        <taxon>Hafniaceae</taxon>
        <taxon>Edwardsiella</taxon>
    </lineage>
</organism>
<evidence type="ECO:0000313" key="5">
    <source>
        <dbReference type="EMBL" id="AIJ07477.1"/>
    </source>
</evidence>
<reference evidence="5 6" key="1">
    <citation type="journal article" date="2012" name="PLoS ONE">
        <title>Edwardsiella comparative phylogenomics reveal the new intra/inter-species taxonomic relationships, virulence evolution and niche adaptation mechanisms.</title>
        <authorList>
            <person name="Yang M."/>
            <person name="Lv Y."/>
            <person name="Xiao J."/>
            <person name="Wu H."/>
            <person name="Zheng H."/>
            <person name="Liu Q."/>
            <person name="Zhang Y."/>
            <person name="Wang Q."/>
        </authorList>
    </citation>
    <scope>NUCLEOTIDE SEQUENCE [LARGE SCALE GENOMIC DNA]</scope>
    <source>
        <strain evidence="6">080813</strain>
    </source>
</reference>
<feature type="signal peptide" evidence="3">
    <location>
        <begin position="1"/>
        <end position="25"/>
    </location>
</feature>
<dbReference type="SUPFAM" id="SSF48695">
    <property type="entry name" value="Multiheme cytochromes"/>
    <property type="match status" value="1"/>
</dbReference>
<evidence type="ECO:0000256" key="3">
    <source>
        <dbReference type="SAM" id="SignalP"/>
    </source>
</evidence>
<dbReference type="GO" id="GO:0016491">
    <property type="term" value="F:oxidoreductase activity"/>
    <property type="evidence" value="ECO:0007669"/>
    <property type="project" value="TreeGrafter"/>
</dbReference>
<evidence type="ECO:0000313" key="6">
    <source>
        <dbReference type="Proteomes" id="UP000028681"/>
    </source>
</evidence>
<dbReference type="Gene3D" id="3.90.10.10">
    <property type="entry name" value="Cytochrome C3"/>
    <property type="match status" value="1"/>
</dbReference>
<protein>
    <submittedName>
        <fullName evidence="5">Cytochrome c-type protein NrfB</fullName>
    </submittedName>
</protein>
<sequence>MNLLRLLFTAGALVSGLLLSTPSLSTPPAAGEGATPAQAEVVLQRDPNQGCLDCHKTPQDRLHGRHSQEKNPNTGSAIACSNCHGNVSLERHRDGAPDVMRFNRDGHSAAQQNSVCMSCHLPEKLQKAFWPHDVHLTTVNCAACHSLHPQSDPVIRLNERERVALCVDCHRQQQDNPAFDPAAVTLKMPGKELRP</sequence>
<feature type="domain" description="Cytochrome c-type protein NrfB-like" evidence="4">
    <location>
        <begin position="80"/>
        <end position="169"/>
    </location>
</feature>
<feature type="chain" id="PRO_5001714913" evidence="3">
    <location>
        <begin position="26"/>
        <end position="195"/>
    </location>
</feature>
<dbReference type="EMBL" id="CP006664">
    <property type="protein sequence ID" value="AIJ07477.1"/>
    <property type="molecule type" value="Genomic_DNA"/>
</dbReference>
<dbReference type="GeneID" id="33938694"/>
<dbReference type="AlphaFoldDB" id="A0A076LL45"/>
<keyword evidence="1 3" id="KW-0732">Signal</keyword>
<dbReference type="GO" id="GO:0009061">
    <property type="term" value="P:anaerobic respiration"/>
    <property type="evidence" value="ECO:0007669"/>
    <property type="project" value="UniProtKB-ARBA"/>
</dbReference>
<evidence type="ECO:0000256" key="2">
    <source>
        <dbReference type="SAM" id="MobiDB-lite"/>
    </source>
</evidence>
<dbReference type="NCBIfam" id="NF008659">
    <property type="entry name" value="PRK11659.1"/>
    <property type="match status" value="1"/>
</dbReference>
<name>A0A076LL45_9GAMM</name>
<dbReference type="PANTHER" id="PTHR35038:SF5">
    <property type="entry name" value="CYTOCHROME C-TYPE PROTEIN NRFB"/>
    <property type="match status" value="1"/>
</dbReference>
<accession>A0A076LL45</accession>
<dbReference type="InterPro" id="IPR053875">
    <property type="entry name" value="Cytochrom_c_NrfB-like_dom"/>
</dbReference>
<dbReference type="HOGENOM" id="CLU_104606_2_0_6"/>
<feature type="region of interest" description="Disordered" evidence="2">
    <location>
        <begin position="53"/>
        <end position="76"/>
    </location>
</feature>
<dbReference type="InterPro" id="IPR036280">
    <property type="entry name" value="Multihaem_cyt_sf"/>
</dbReference>
<dbReference type="KEGG" id="ete:ETEE_1012"/>
<dbReference type="Proteomes" id="UP000028681">
    <property type="component" value="Chromosome"/>
</dbReference>
<evidence type="ECO:0000256" key="1">
    <source>
        <dbReference type="ARBA" id="ARBA00022729"/>
    </source>
</evidence>
<proteinExistence type="predicted"/>
<dbReference type="RefSeq" id="WP_034165379.1">
    <property type="nucleotide sequence ID" value="NZ_CP006664.1"/>
</dbReference>
<dbReference type="Pfam" id="PF22678">
    <property type="entry name" value="Cytochrom_c_NrfB-like"/>
    <property type="match status" value="1"/>
</dbReference>
<feature type="compositionally biased region" description="Basic and acidic residues" evidence="2">
    <location>
        <begin position="53"/>
        <end position="69"/>
    </location>
</feature>
<gene>
    <name evidence="5" type="primary">nrfB</name>
    <name evidence="5" type="ORF">ETEE_1012</name>
</gene>
<dbReference type="PANTHER" id="PTHR35038">
    <property type="entry name" value="DISSIMILATORY SULFITE REDUCTASE SIRA"/>
    <property type="match status" value="1"/>
</dbReference>